<proteinExistence type="inferred from homology"/>
<evidence type="ECO:0000256" key="1">
    <source>
        <dbReference type="ARBA" id="ARBA00000707"/>
    </source>
</evidence>
<keyword evidence="19" id="KW-0175">Coiled coil</keyword>
<dbReference type="SMART" id="SM00355">
    <property type="entry name" value="ZnF_C2H2"/>
    <property type="match status" value="4"/>
</dbReference>
<comment type="caution">
    <text evidence="22">The sequence shown here is derived from an EMBL/GenBank/DDBJ whole genome shotgun (WGS) entry which is preliminary data.</text>
</comment>
<evidence type="ECO:0000256" key="9">
    <source>
        <dbReference type="ARBA" id="ARBA00022723"/>
    </source>
</evidence>
<dbReference type="GO" id="GO:0005634">
    <property type="term" value="C:nucleus"/>
    <property type="evidence" value="ECO:0007669"/>
    <property type="project" value="UniProtKB-SubCell"/>
</dbReference>
<dbReference type="GO" id="GO:0008270">
    <property type="term" value="F:zinc ion binding"/>
    <property type="evidence" value="ECO:0007669"/>
    <property type="project" value="UniProtKB-KW"/>
</dbReference>
<evidence type="ECO:0000256" key="12">
    <source>
        <dbReference type="ARBA" id="ARBA00022801"/>
    </source>
</evidence>
<evidence type="ECO:0000256" key="6">
    <source>
        <dbReference type="ARBA" id="ARBA00012759"/>
    </source>
</evidence>
<evidence type="ECO:0000313" key="23">
    <source>
        <dbReference type="Proteomes" id="UP001557470"/>
    </source>
</evidence>
<keyword evidence="23" id="KW-1185">Reference proteome</keyword>
<dbReference type="AlphaFoldDB" id="A0ABD0XD28"/>
<evidence type="ECO:0000256" key="8">
    <source>
        <dbReference type="ARBA" id="ARBA00022490"/>
    </source>
</evidence>
<keyword evidence="13" id="KW-0862">Zinc</keyword>
<evidence type="ECO:0000256" key="11">
    <source>
        <dbReference type="ARBA" id="ARBA00022771"/>
    </source>
</evidence>
<evidence type="ECO:0000256" key="10">
    <source>
        <dbReference type="ARBA" id="ARBA00022737"/>
    </source>
</evidence>
<evidence type="ECO:0000256" key="2">
    <source>
        <dbReference type="ARBA" id="ARBA00004123"/>
    </source>
</evidence>
<dbReference type="EC" id="3.4.19.12" evidence="6"/>
<comment type="function">
    <text evidence="18">Deubiquitinase with endodeubiquitinase activity that specifically interacts with and cleaves 'Lys-63'-linked long polyubiquitin chains. Shows only weak activity against 'Lys-11' and 'Lys-48'-linked chains. Plays an important role in genome stability pathways, functioning to prevent spontaneous DNA damage and also promote cellular survival in response to exogenous DNA damage. Modulates the ubiquitination status of replication protein A (RPA) complex proteins in response to replication stress.</text>
</comment>
<feature type="coiled-coil region" evidence="19">
    <location>
        <begin position="304"/>
        <end position="333"/>
    </location>
</feature>
<evidence type="ECO:0000256" key="20">
    <source>
        <dbReference type="SAM" id="MobiDB-lite"/>
    </source>
</evidence>
<dbReference type="SUPFAM" id="SSF57667">
    <property type="entry name" value="beta-beta-alpha zinc fingers"/>
    <property type="match status" value="1"/>
</dbReference>
<dbReference type="FunFam" id="3.90.70.130:FF:000002">
    <property type="entry name" value="Zinc finger containing ubiquitin peptidase 1"/>
    <property type="match status" value="1"/>
</dbReference>
<dbReference type="Gene3D" id="3.30.160.60">
    <property type="entry name" value="Classic Zinc Finger"/>
    <property type="match status" value="1"/>
</dbReference>
<sequence>MLTCVICGEVLVLEEDMKTHLLLSHLENDMSCPLCSLSGVSYDELSFHISTAHTEKQHHDGGSEGTGVERAHSPVTLISFPTTTRMGCHSKQPVGLSRSEGYQRRVATAQTIQTFGGSSSLRTSDCTSVTQGTVNSPPRNTTVSFGVLGEDPAMAIRSASSVTTSLLRPAQKSSRPTKTRSSVEESMEAAEHTNAKQKCLSSPLKEKPFPCPMCSLVCTSAFILQEHVELHLEESTEAVIGATSSATEESATSSKLSGERSYECPLCALVCGDSASLQEHVELHLEYGSPSTTSAASPGSDQRLARLLQHEEEEEERRKVHEAKQEAEEFKKLQKQFGVDSSGGYRKQMERTLDRAVSRGLLNPADFHNKKAQLMESLASGVDDGSTRTQGVLGVLREYYQREARDCVHVWLSADTDHYCSSEGDKGWGCGYRNFQMLLSSLYRLEPYKKSLSGRSLPSIPQVQLLIEEAWREGLDPQGAAHFNQRLQGTRAWIGATEIYAVCTSLSIRAHILDFHKPTGPGNTHPHLFDWVKKYFSQDASRGIRLAPRVMQTSQPPLYLQHQGHSRSIVGVEQKKNGSLCLLLLDPGCSPGDMRKILSQDGPTVTAAVRRMRKFPGQLKHKQYQLVAVEGMLSPDEKHTRILNSRTLQAEKIP</sequence>
<evidence type="ECO:0000313" key="22">
    <source>
        <dbReference type="EMBL" id="KAL0984942.1"/>
    </source>
</evidence>
<evidence type="ECO:0000256" key="13">
    <source>
        <dbReference type="ARBA" id="ARBA00022833"/>
    </source>
</evidence>
<dbReference type="Pfam" id="PF07910">
    <property type="entry name" value="Peptidase_C78"/>
    <property type="match status" value="1"/>
</dbReference>
<dbReference type="InterPro" id="IPR012462">
    <property type="entry name" value="UFSP1/2_DUB_cat"/>
</dbReference>
<evidence type="ECO:0000256" key="17">
    <source>
        <dbReference type="ARBA" id="ARBA00031481"/>
    </source>
</evidence>
<feature type="domain" description="C2H2-type" evidence="21">
    <location>
        <begin position="211"/>
        <end position="231"/>
    </location>
</feature>
<dbReference type="GO" id="GO:0005737">
    <property type="term" value="C:cytoplasm"/>
    <property type="evidence" value="ECO:0007669"/>
    <property type="project" value="UniProtKB-SubCell"/>
</dbReference>
<comment type="catalytic activity">
    <reaction evidence="1">
        <text>Thiol-dependent hydrolysis of ester, thioester, amide, peptide and isopeptide bonds formed by the C-terminal Gly of ubiquitin (a 76-residue protein attached to proteins as an intracellular targeting signal).</text>
        <dbReference type="EC" id="3.4.19.12"/>
    </reaction>
</comment>
<comment type="subunit">
    <text evidence="5">Interacts with RPA1 and RPA2.</text>
</comment>
<evidence type="ECO:0000256" key="19">
    <source>
        <dbReference type="SAM" id="Coils"/>
    </source>
</evidence>
<evidence type="ECO:0000259" key="21">
    <source>
        <dbReference type="PROSITE" id="PS00028"/>
    </source>
</evidence>
<feature type="domain" description="C2H2-type" evidence="21">
    <location>
        <begin position="264"/>
        <end position="284"/>
    </location>
</feature>
<keyword evidence="8" id="KW-0963">Cytoplasm</keyword>
<feature type="region of interest" description="Disordered" evidence="20">
    <location>
        <begin position="161"/>
        <end position="189"/>
    </location>
</feature>
<feature type="domain" description="C2H2-type" evidence="21">
    <location>
        <begin position="4"/>
        <end position="25"/>
    </location>
</feature>
<evidence type="ECO:0000256" key="15">
    <source>
        <dbReference type="ARBA" id="ARBA00023242"/>
    </source>
</evidence>
<feature type="compositionally biased region" description="Polar residues" evidence="20">
    <location>
        <begin position="161"/>
        <end position="180"/>
    </location>
</feature>
<evidence type="ECO:0000256" key="5">
    <source>
        <dbReference type="ARBA" id="ARBA00011274"/>
    </source>
</evidence>
<keyword evidence="12" id="KW-0378">Hydrolase</keyword>
<dbReference type="EMBL" id="JAGEUA010000004">
    <property type="protein sequence ID" value="KAL0984942.1"/>
    <property type="molecule type" value="Genomic_DNA"/>
</dbReference>
<dbReference type="PANTHER" id="PTHR24403:SF82">
    <property type="entry name" value="ZINC FINGER-CONTAINING UBIQUITIN PEPTIDASE 1"/>
    <property type="match status" value="1"/>
</dbReference>
<dbReference type="Gene3D" id="3.90.70.130">
    <property type="match status" value="1"/>
</dbReference>
<evidence type="ECO:0000256" key="16">
    <source>
        <dbReference type="ARBA" id="ARBA00029662"/>
    </source>
</evidence>
<evidence type="ECO:0000256" key="7">
    <source>
        <dbReference type="ARBA" id="ARBA00021993"/>
    </source>
</evidence>
<dbReference type="GO" id="GO:0004843">
    <property type="term" value="F:cysteine-type deubiquitinase activity"/>
    <property type="evidence" value="ECO:0007669"/>
    <property type="project" value="UniProtKB-EC"/>
</dbReference>
<dbReference type="PANTHER" id="PTHR24403">
    <property type="entry name" value="ZINC FINGER PROTEIN"/>
    <property type="match status" value="1"/>
</dbReference>
<evidence type="ECO:0000256" key="3">
    <source>
        <dbReference type="ARBA" id="ARBA00004496"/>
    </source>
</evidence>
<dbReference type="InterPro" id="IPR050688">
    <property type="entry name" value="Zinc_finger/UBP_domain"/>
</dbReference>
<keyword evidence="14" id="KW-0007">Acetylation</keyword>
<evidence type="ECO:0000256" key="14">
    <source>
        <dbReference type="ARBA" id="ARBA00022990"/>
    </source>
</evidence>
<dbReference type="InterPro" id="IPR013087">
    <property type="entry name" value="Znf_C2H2_type"/>
</dbReference>
<accession>A0ABD0XD28</accession>
<evidence type="ECO:0000256" key="18">
    <source>
        <dbReference type="ARBA" id="ARBA00045669"/>
    </source>
</evidence>
<comment type="similarity">
    <text evidence="4">Belongs to the peptidase C78 family. ZUFSP subfamily.</text>
</comment>
<dbReference type="Proteomes" id="UP001557470">
    <property type="component" value="Unassembled WGS sequence"/>
</dbReference>
<keyword evidence="11" id="KW-0863">Zinc-finger</keyword>
<reference evidence="22 23" key="1">
    <citation type="submission" date="2024-06" db="EMBL/GenBank/DDBJ databases">
        <authorList>
            <person name="Pan Q."/>
            <person name="Wen M."/>
            <person name="Jouanno E."/>
            <person name="Zahm M."/>
            <person name="Klopp C."/>
            <person name="Cabau C."/>
            <person name="Louis A."/>
            <person name="Berthelot C."/>
            <person name="Parey E."/>
            <person name="Roest Crollius H."/>
            <person name="Montfort J."/>
            <person name="Robinson-Rechavi M."/>
            <person name="Bouchez O."/>
            <person name="Lampietro C."/>
            <person name="Lopez Roques C."/>
            <person name="Donnadieu C."/>
            <person name="Postlethwait J."/>
            <person name="Bobe J."/>
            <person name="Verreycken H."/>
            <person name="Guiguen Y."/>
        </authorList>
    </citation>
    <scope>NUCLEOTIDE SEQUENCE [LARGE SCALE GENOMIC DNA]</scope>
    <source>
        <strain evidence="22">Up_M1</strain>
        <tissue evidence="22">Testis</tissue>
    </source>
</reference>
<keyword evidence="10" id="KW-0677">Repeat</keyword>
<gene>
    <name evidence="22" type="ORF">UPYG_G00150790</name>
</gene>
<comment type="subcellular location">
    <subcellularLocation>
        <location evidence="3">Cytoplasm</location>
    </subcellularLocation>
    <subcellularLocation>
        <location evidence="2">Nucleus</location>
    </subcellularLocation>
</comment>
<organism evidence="22 23">
    <name type="scientific">Umbra pygmaea</name>
    <name type="common">Eastern mudminnow</name>
    <dbReference type="NCBI Taxonomy" id="75934"/>
    <lineage>
        <taxon>Eukaryota</taxon>
        <taxon>Metazoa</taxon>
        <taxon>Chordata</taxon>
        <taxon>Craniata</taxon>
        <taxon>Vertebrata</taxon>
        <taxon>Euteleostomi</taxon>
        <taxon>Actinopterygii</taxon>
        <taxon>Neopterygii</taxon>
        <taxon>Teleostei</taxon>
        <taxon>Protacanthopterygii</taxon>
        <taxon>Esociformes</taxon>
        <taxon>Umbridae</taxon>
        <taxon>Umbra</taxon>
    </lineage>
</organism>
<protein>
    <recommendedName>
        <fullName evidence="7">Zinc finger-containing ubiquitin peptidase 1</fullName>
        <ecNumber evidence="6">3.4.19.12</ecNumber>
    </recommendedName>
    <alternativeName>
        <fullName evidence="17">Lys-63-specific deubiquitinase ZUFSP</fullName>
    </alternativeName>
    <alternativeName>
        <fullName evidence="16">Zinc finger with UFM1-specific peptidase domain protein</fullName>
    </alternativeName>
</protein>
<evidence type="ECO:0000256" key="4">
    <source>
        <dbReference type="ARBA" id="ARBA00010469"/>
    </source>
</evidence>
<keyword evidence="9" id="KW-0479">Metal-binding</keyword>
<dbReference type="PROSITE" id="PS00028">
    <property type="entry name" value="ZINC_FINGER_C2H2_1"/>
    <property type="match status" value="3"/>
</dbReference>
<name>A0ABD0XD28_UMBPY</name>
<dbReference type="InterPro" id="IPR036236">
    <property type="entry name" value="Znf_C2H2_sf"/>
</dbReference>
<keyword evidence="15" id="KW-0539">Nucleus</keyword>